<feature type="transmembrane region" description="Helical" evidence="1">
    <location>
        <begin position="51"/>
        <end position="70"/>
    </location>
</feature>
<keyword evidence="3" id="KW-1185">Reference proteome</keyword>
<keyword evidence="1" id="KW-0812">Transmembrane</keyword>
<evidence type="ECO:0000313" key="2">
    <source>
        <dbReference type="EMBL" id="KAG5620210.1"/>
    </source>
</evidence>
<comment type="caution">
    <text evidence="2">The sequence shown here is derived from an EMBL/GenBank/DDBJ whole genome shotgun (WGS) entry which is preliminary data.</text>
</comment>
<protein>
    <submittedName>
        <fullName evidence="2">Uncharacterized protein</fullName>
    </submittedName>
</protein>
<dbReference type="Proteomes" id="UP000824120">
    <property type="component" value="Chromosome 2"/>
</dbReference>
<reference evidence="2 3" key="1">
    <citation type="submission" date="2020-09" db="EMBL/GenBank/DDBJ databases">
        <title>De no assembly of potato wild relative species, Solanum commersonii.</title>
        <authorList>
            <person name="Cho K."/>
        </authorList>
    </citation>
    <scope>NUCLEOTIDE SEQUENCE [LARGE SCALE GENOMIC DNA]</scope>
    <source>
        <strain evidence="2">LZ3.2</strain>
        <tissue evidence="2">Leaf</tissue>
    </source>
</reference>
<dbReference type="EMBL" id="JACXVP010000002">
    <property type="protein sequence ID" value="KAG5620210.1"/>
    <property type="molecule type" value="Genomic_DNA"/>
</dbReference>
<accession>A0A9J6A797</accession>
<evidence type="ECO:0000256" key="1">
    <source>
        <dbReference type="SAM" id="Phobius"/>
    </source>
</evidence>
<organism evidence="2 3">
    <name type="scientific">Solanum commersonii</name>
    <name type="common">Commerson's wild potato</name>
    <name type="synonym">Commerson's nightshade</name>
    <dbReference type="NCBI Taxonomy" id="4109"/>
    <lineage>
        <taxon>Eukaryota</taxon>
        <taxon>Viridiplantae</taxon>
        <taxon>Streptophyta</taxon>
        <taxon>Embryophyta</taxon>
        <taxon>Tracheophyta</taxon>
        <taxon>Spermatophyta</taxon>
        <taxon>Magnoliopsida</taxon>
        <taxon>eudicotyledons</taxon>
        <taxon>Gunneridae</taxon>
        <taxon>Pentapetalae</taxon>
        <taxon>asterids</taxon>
        <taxon>lamiids</taxon>
        <taxon>Solanales</taxon>
        <taxon>Solanaceae</taxon>
        <taxon>Solanoideae</taxon>
        <taxon>Solaneae</taxon>
        <taxon>Solanum</taxon>
    </lineage>
</organism>
<gene>
    <name evidence="2" type="ORF">H5410_005428</name>
</gene>
<sequence length="73" mass="8197">MSPKEGKTIFCLFSCVIVHAFSTLLMESVDPKGDNGAFSSSNDPQRRKNEILSIFVCYSPWIFGNLGFWLDFG</sequence>
<keyword evidence="1" id="KW-1133">Transmembrane helix</keyword>
<evidence type="ECO:0000313" key="3">
    <source>
        <dbReference type="Proteomes" id="UP000824120"/>
    </source>
</evidence>
<name>A0A9J6A797_SOLCO</name>
<dbReference type="AlphaFoldDB" id="A0A9J6A797"/>
<keyword evidence="1" id="KW-0472">Membrane</keyword>
<proteinExistence type="predicted"/>